<dbReference type="EMBL" id="GL636499">
    <property type="protein sequence ID" value="EFW15883.1"/>
    <property type="molecule type" value="Genomic_DNA"/>
</dbReference>
<sequence length="71" mass="7672">MSMTATLSVELKRVINSVPLLTPPRSNLSTTPGYPCRCLSIRQKPDRHVGPIKRASANSLVARNNSTPPSS</sequence>
<feature type="region of interest" description="Disordered" evidence="1">
    <location>
        <begin position="47"/>
        <end position="71"/>
    </location>
</feature>
<dbReference type="HOGENOM" id="CLU_2739838_0_0_1"/>
<dbReference type="AlphaFoldDB" id="E9DCF8"/>
<dbReference type="VEuPathDB" id="FungiDB:CPSG_07510"/>
<protein>
    <submittedName>
        <fullName evidence="2">Uncharacterized protein</fullName>
    </submittedName>
</protein>
<keyword evidence="3" id="KW-1185">Reference proteome</keyword>
<evidence type="ECO:0000313" key="3">
    <source>
        <dbReference type="Proteomes" id="UP000002497"/>
    </source>
</evidence>
<evidence type="ECO:0000256" key="1">
    <source>
        <dbReference type="SAM" id="MobiDB-lite"/>
    </source>
</evidence>
<dbReference type="Proteomes" id="UP000002497">
    <property type="component" value="Unassembled WGS sequence"/>
</dbReference>
<accession>E9DCF8</accession>
<reference evidence="3" key="1">
    <citation type="journal article" date="2010" name="Genome Res.">
        <title>Population genomic sequencing of Coccidioides fungi reveals recent hybridization and transposon control.</title>
        <authorList>
            <person name="Neafsey D.E."/>
            <person name="Barker B.M."/>
            <person name="Sharpton T.J."/>
            <person name="Stajich J.E."/>
            <person name="Park D.J."/>
            <person name="Whiston E."/>
            <person name="Hung C.-Y."/>
            <person name="McMahan C."/>
            <person name="White J."/>
            <person name="Sykes S."/>
            <person name="Heiman D."/>
            <person name="Young S."/>
            <person name="Zeng Q."/>
            <person name="Abouelleil A."/>
            <person name="Aftuck L."/>
            <person name="Bessette D."/>
            <person name="Brown A."/>
            <person name="FitzGerald M."/>
            <person name="Lui A."/>
            <person name="Macdonald J.P."/>
            <person name="Priest M."/>
            <person name="Orbach M.J."/>
            <person name="Galgiani J.N."/>
            <person name="Kirkland T.N."/>
            <person name="Cole G.T."/>
            <person name="Birren B.W."/>
            <person name="Henn M.R."/>
            <person name="Taylor J.W."/>
            <person name="Rounsley S.D."/>
        </authorList>
    </citation>
    <scope>NUCLEOTIDE SEQUENCE [LARGE SCALE GENOMIC DNA]</scope>
    <source>
        <strain evidence="3">RMSCC 757 / Silveira</strain>
    </source>
</reference>
<evidence type="ECO:0000313" key="2">
    <source>
        <dbReference type="EMBL" id="EFW15883.1"/>
    </source>
</evidence>
<reference evidence="3" key="2">
    <citation type="submission" date="2010-03" db="EMBL/GenBank/DDBJ databases">
        <title>The genome sequence of Coccidioides posadasii strain Silveira.</title>
        <authorList>
            <consortium name="The Broad Institute Genome Sequencing Center for Infectious Disease"/>
            <person name="Neafsey D."/>
            <person name="Orbach M."/>
            <person name="Henn M.R."/>
            <person name="Cole G.T."/>
            <person name="Galgiani J."/>
            <person name="Gardner M.J."/>
            <person name="Kirkland T.N."/>
            <person name="Taylor J.W."/>
            <person name="Young S.K."/>
            <person name="Zeng Q."/>
            <person name="Koehrsen M."/>
            <person name="Alvarado L."/>
            <person name="Berlin A."/>
            <person name="Borenstein D."/>
            <person name="Chapman S.B."/>
            <person name="Chen Z."/>
            <person name="Engels R."/>
            <person name="Freedman E."/>
            <person name="Gellesch M."/>
            <person name="Goldberg J."/>
            <person name="Griggs A."/>
            <person name="Gujja S."/>
            <person name="Heilman E."/>
            <person name="Heiman D."/>
            <person name="Howarth C."/>
            <person name="Jen D."/>
            <person name="Larson L."/>
            <person name="Mehta T."/>
            <person name="Neiman D."/>
            <person name="Park D."/>
            <person name="Pearson M."/>
            <person name="Richards J."/>
            <person name="Roberts A."/>
            <person name="Saif S."/>
            <person name="Shea T."/>
            <person name="Shenoy N."/>
            <person name="Sisk P."/>
            <person name="Stolte C."/>
            <person name="Sykes S."/>
            <person name="Walk T."/>
            <person name="White J."/>
            <person name="Yandava C."/>
            <person name="Haas B."/>
            <person name="Nusbaum C."/>
            <person name="Birren B."/>
        </authorList>
    </citation>
    <scope>NUCLEOTIDE SEQUENCE [LARGE SCALE GENOMIC DNA]</scope>
    <source>
        <strain evidence="3">RMSCC 757 / Silveira</strain>
    </source>
</reference>
<feature type="compositionally biased region" description="Polar residues" evidence="1">
    <location>
        <begin position="56"/>
        <end position="71"/>
    </location>
</feature>
<organism evidence="3">
    <name type="scientific">Coccidioides posadasii (strain RMSCC 757 / Silveira)</name>
    <name type="common">Valley fever fungus</name>
    <dbReference type="NCBI Taxonomy" id="443226"/>
    <lineage>
        <taxon>Eukaryota</taxon>
        <taxon>Fungi</taxon>
        <taxon>Dikarya</taxon>
        <taxon>Ascomycota</taxon>
        <taxon>Pezizomycotina</taxon>
        <taxon>Eurotiomycetes</taxon>
        <taxon>Eurotiomycetidae</taxon>
        <taxon>Onygenales</taxon>
        <taxon>Onygenaceae</taxon>
        <taxon>Coccidioides</taxon>
    </lineage>
</organism>
<proteinExistence type="predicted"/>
<gene>
    <name evidence="2" type="ORF">CPSG_07510</name>
</gene>
<name>E9DCF8_COCPS</name>